<dbReference type="STRING" id="1220926.S2K1Z3"/>
<feature type="transmembrane region" description="Helical" evidence="7">
    <location>
        <begin position="200"/>
        <end position="224"/>
    </location>
</feature>
<sequence length="338" mass="37883">MAWTSSTGSTVAGYISIVFWLVVFIPQLQENYRRKNGDGLSLTFLMIWLAGDLFNLAGIIMEKLMFTMFLLALWYTVADIGLIWQVVYYQQCVTVEIKCDQDEAIVLLNRKSSLTQRRVSIEKSPTMLTKVDTVTLERQSSVHDALLDDDEHHAVAAAAAAAAASNADMTNDGSTACNNNVSSSSADRDIFTIQPKIKPIWVNLIGSSVMVVLIVASCYGYMMTGTKVEAIDDDETIRLVPQILGWLSAVLYIGSRVPQLIKNWRQQSTDGLSSGMFVCAVFGNFFFALSIFLRSTERSYIIKNMPWIIGSLATVIFDIMIFLQFYVFNRRKLKHRAD</sequence>
<evidence type="ECO:0000256" key="7">
    <source>
        <dbReference type="SAM" id="Phobius"/>
    </source>
</evidence>
<feature type="transmembrane region" description="Helical" evidence="7">
    <location>
        <begin position="66"/>
        <end position="88"/>
    </location>
</feature>
<feature type="transmembrane region" description="Helical" evidence="7">
    <location>
        <begin position="12"/>
        <end position="28"/>
    </location>
</feature>
<evidence type="ECO:0000256" key="2">
    <source>
        <dbReference type="ARBA" id="ARBA00022692"/>
    </source>
</evidence>
<organism evidence="8 9">
    <name type="scientific">Mucor circinelloides f. circinelloides (strain 1006PhL)</name>
    <name type="common">Mucormycosis agent</name>
    <name type="synonym">Calyptromyces circinelloides</name>
    <dbReference type="NCBI Taxonomy" id="1220926"/>
    <lineage>
        <taxon>Eukaryota</taxon>
        <taxon>Fungi</taxon>
        <taxon>Fungi incertae sedis</taxon>
        <taxon>Mucoromycota</taxon>
        <taxon>Mucoromycotina</taxon>
        <taxon>Mucoromycetes</taxon>
        <taxon>Mucorales</taxon>
        <taxon>Mucorineae</taxon>
        <taxon>Mucoraceae</taxon>
        <taxon>Mucor</taxon>
    </lineage>
</organism>
<reference evidence="9" key="1">
    <citation type="submission" date="2013-05" db="EMBL/GenBank/DDBJ databases">
        <title>The Genome sequence of Mucor circinelloides f. circinelloides 1006PhL.</title>
        <authorList>
            <consortium name="The Broad Institute Genomics Platform"/>
            <person name="Cuomo C."/>
            <person name="Earl A."/>
            <person name="Findley K."/>
            <person name="Lee S.C."/>
            <person name="Walker B."/>
            <person name="Young S."/>
            <person name="Zeng Q."/>
            <person name="Gargeya S."/>
            <person name="Fitzgerald M."/>
            <person name="Haas B."/>
            <person name="Abouelleil A."/>
            <person name="Allen A.W."/>
            <person name="Alvarado L."/>
            <person name="Arachchi H.M."/>
            <person name="Berlin A.M."/>
            <person name="Chapman S.B."/>
            <person name="Gainer-Dewar J."/>
            <person name="Goldberg J."/>
            <person name="Griggs A."/>
            <person name="Gujja S."/>
            <person name="Hansen M."/>
            <person name="Howarth C."/>
            <person name="Imamovic A."/>
            <person name="Ireland A."/>
            <person name="Larimer J."/>
            <person name="McCowan C."/>
            <person name="Murphy C."/>
            <person name="Pearson M."/>
            <person name="Poon T.W."/>
            <person name="Priest M."/>
            <person name="Roberts A."/>
            <person name="Saif S."/>
            <person name="Shea T."/>
            <person name="Sisk P."/>
            <person name="Sykes S."/>
            <person name="Wortman J."/>
            <person name="Nusbaum C."/>
            <person name="Birren B."/>
        </authorList>
    </citation>
    <scope>NUCLEOTIDE SEQUENCE [LARGE SCALE GENOMIC DNA]</scope>
    <source>
        <strain evidence="9">1006PhL</strain>
    </source>
</reference>
<feature type="transmembrane region" description="Helical" evidence="7">
    <location>
        <begin position="275"/>
        <end position="293"/>
    </location>
</feature>
<dbReference type="Proteomes" id="UP000014254">
    <property type="component" value="Unassembled WGS sequence"/>
</dbReference>
<feature type="transmembrane region" description="Helical" evidence="7">
    <location>
        <begin position="236"/>
        <end position="254"/>
    </location>
</feature>
<dbReference type="InParanoid" id="S2K1Z3"/>
<dbReference type="Pfam" id="PF04193">
    <property type="entry name" value="PQ-loop"/>
    <property type="match status" value="2"/>
</dbReference>
<dbReference type="PANTHER" id="PTHR16201">
    <property type="entry name" value="SEVEN TRANSMEMBRANE PROTEIN 1-RELATED"/>
    <property type="match status" value="1"/>
</dbReference>
<evidence type="ECO:0000256" key="6">
    <source>
        <dbReference type="ARBA" id="ARBA00050768"/>
    </source>
</evidence>
<dbReference type="InterPro" id="IPR006603">
    <property type="entry name" value="PQ-loop_rpt"/>
</dbReference>
<comment type="similarity">
    <text evidence="5">Belongs to the laat-1 family.</text>
</comment>
<dbReference type="AlphaFoldDB" id="S2K1Z3"/>
<feature type="transmembrane region" description="Helical" evidence="7">
    <location>
        <begin position="305"/>
        <end position="328"/>
    </location>
</feature>
<keyword evidence="9" id="KW-1185">Reference proteome</keyword>
<comment type="catalytic activity">
    <reaction evidence="6">
        <text>L-histidine(out) + L-arginine(in) = L-histidine(in) + L-arginine(out)</text>
        <dbReference type="Rhea" id="RHEA:71063"/>
        <dbReference type="ChEBI" id="CHEBI:32682"/>
        <dbReference type="ChEBI" id="CHEBI:57595"/>
    </reaction>
</comment>
<name>S2K1Z3_MUCC1</name>
<keyword evidence="4 7" id="KW-0472">Membrane</keyword>
<dbReference type="GO" id="GO:0098852">
    <property type="term" value="C:lytic vacuole membrane"/>
    <property type="evidence" value="ECO:0007669"/>
    <property type="project" value="UniProtKB-ARBA"/>
</dbReference>
<dbReference type="FunFam" id="1.20.1280.290:FF:000012">
    <property type="entry name" value="Vacuolar membrane PQ loop repeat protein"/>
    <property type="match status" value="1"/>
</dbReference>
<evidence type="ECO:0000313" key="8">
    <source>
        <dbReference type="EMBL" id="EPB89193.1"/>
    </source>
</evidence>
<keyword evidence="2 7" id="KW-0812">Transmembrane</keyword>
<evidence type="ECO:0008006" key="10">
    <source>
        <dbReference type="Google" id="ProtNLM"/>
    </source>
</evidence>
<accession>S2K1Z3</accession>
<comment type="subcellular location">
    <subcellularLocation>
        <location evidence="1">Membrane</location>
        <topology evidence="1">Multi-pass membrane protein</topology>
    </subcellularLocation>
</comment>
<keyword evidence="3 7" id="KW-1133">Transmembrane helix</keyword>
<evidence type="ECO:0000256" key="4">
    <source>
        <dbReference type="ARBA" id="ARBA00023136"/>
    </source>
</evidence>
<dbReference type="SMART" id="SM00679">
    <property type="entry name" value="CTNS"/>
    <property type="match status" value="2"/>
</dbReference>
<dbReference type="OMA" id="LIMNASW"/>
<evidence type="ECO:0000256" key="5">
    <source>
        <dbReference type="ARBA" id="ARBA00038039"/>
    </source>
</evidence>
<dbReference type="FunCoup" id="S2K1Z3">
    <property type="interactions" value="155"/>
</dbReference>
<dbReference type="OrthoDB" id="8048523at2759"/>
<dbReference type="eggNOG" id="KOG2913">
    <property type="taxonomic scope" value="Eukaryota"/>
</dbReference>
<protein>
    <recommendedName>
        <fullName evidence="10">PQ-loop-domain-containing protein</fullName>
    </recommendedName>
</protein>
<dbReference type="VEuPathDB" id="FungiDB:HMPREF1544_03933"/>
<dbReference type="Gene3D" id="1.20.1280.290">
    <property type="match status" value="2"/>
</dbReference>
<evidence type="ECO:0000256" key="3">
    <source>
        <dbReference type="ARBA" id="ARBA00022989"/>
    </source>
</evidence>
<dbReference type="EMBL" id="KE123938">
    <property type="protein sequence ID" value="EPB89193.1"/>
    <property type="molecule type" value="Genomic_DNA"/>
</dbReference>
<dbReference type="FunFam" id="1.20.1280.290:FF:000009">
    <property type="entry name" value="PQ loop repeat family protein"/>
    <property type="match status" value="1"/>
</dbReference>
<dbReference type="InterPro" id="IPR051415">
    <property type="entry name" value="LAAT-1"/>
</dbReference>
<dbReference type="PANTHER" id="PTHR16201:SF44">
    <property type="entry name" value="SEVEN TRANSMEMBRANE PROTEIN 1"/>
    <property type="match status" value="1"/>
</dbReference>
<feature type="transmembrane region" description="Helical" evidence="7">
    <location>
        <begin position="40"/>
        <end position="60"/>
    </location>
</feature>
<evidence type="ECO:0000313" key="9">
    <source>
        <dbReference type="Proteomes" id="UP000014254"/>
    </source>
</evidence>
<dbReference type="GO" id="GO:0015174">
    <property type="term" value="F:basic amino acid transmembrane transporter activity"/>
    <property type="evidence" value="ECO:0007669"/>
    <property type="project" value="UniProtKB-ARBA"/>
</dbReference>
<dbReference type="GO" id="GO:0034486">
    <property type="term" value="P:vacuolar transmembrane transport"/>
    <property type="evidence" value="ECO:0007669"/>
    <property type="project" value="UniProtKB-ARBA"/>
</dbReference>
<proteinExistence type="inferred from homology"/>
<gene>
    <name evidence="8" type="ORF">HMPREF1544_03933</name>
</gene>
<evidence type="ECO:0000256" key="1">
    <source>
        <dbReference type="ARBA" id="ARBA00004141"/>
    </source>
</evidence>